<dbReference type="AlphaFoldDB" id="A0AAJ0MFC0"/>
<dbReference type="EMBL" id="JAUIQD010000003">
    <property type="protein sequence ID" value="KAK3356532.1"/>
    <property type="molecule type" value="Genomic_DNA"/>
</dbReference>
<feature type="transmembrane region" description="Helical" evidence="2">
    <location>
        <begin position="107"/>
        <end position="124"/>
    </location>
</feature>
<keyword evidence="2" id="KW-0812">Transmembrane</keyword>
<sequence length="186" mass="19945">MTSDPNSWDVTSTSSEYICALYGSLLFTKLTSLLVDTQRLNSTALSLLYGIQNPGPRGSLKPSSRPPRPASLTLTPEKYSLPGSSVVGLRLVCAFAPPCTSSTPGRFPVLVAYTLGIVLFIFLVSSQRSLPASAEQEKGCHSHEKQEDTNESSYKTCFCGRGQSTRGRFRSGVWGLGTGAALVCGW</sequence>
<protein>
    <submittedName>
        <fullName evidence="3">Uncharacterized protein</fullName>
    </submittedName>
</protein>
<evidence type="ECO:0000313" key="4">
    <source>
        <dbReference type="Proteomes" id="UP001275084"/>
    </source>
</evidence>
<name>A0AAJ0MFC0_9PEZI</name>
<feature type="region of interest" description="Disordered" evidence="1">
    <location>
        <begin position="56"/>
        <end position="75"/>
    </location>
</feature>
<keyword evidence="2" id="KW-1133">Transmembrane helix</keyword>
<accession>A0AAJ0MFC0</accession>
<gene>
    <name evidence="3" type="ORF">B0T25DRAFT_136565</name>
</gene>
<keyword evidence="2" id="KW-0472">Membrane</keyword>
<reference evidence="3" key="1">
    <citation type="journal article" date="2023" name="Mol. Phylogenet. Evol.">
        <title>Genome-scale phylogeny and comparative genomics of the fungal order Sordariales.</title>
        <authorList>
            <person name="Hensen N."/>
            <person name="Bonometti L."/>
            <person name="Westerberg I."/>
            <person name="Brannstrom I.O."/>
            <person name="Guillou S."/>
            <person name="Cros-Aarteil S."/>
            <person name="Calhoun S."/>
            <person name="Haridas S."/>
            <person name="Kuo A."/>
            <person name="Mondo S."/>
            <person name="Pangilinan J."/>
            <person name="Riley R."/>
            <person name="LaButti K."/>
            <person name="Andreopoulos B."/>
            <person name="Lipzen A."/>
            <person name="Chen C."/>
            <person name="Yan M."/>
            <person name="Daum C."/>
            <person name="Ng V."/>
            <person name="Clum A."/>
            <person name="Steindorff A."/>
            <person name="Ohm R.A."/>
            <person name="Martin F."/>
            <person name="Silar P."/>
            <person name="Natvig D.O."/>
            <person name="Lalanne C."/>
            <person name="Gautier V."/>
            <person name="Ament-Velasquez S.L."/>
            <person name="Kruys A."/>
            <person name="Hutchinson M.I."/>
            <person name="Powell A.J."/>
            <person name="Barry K."/>
            <person name="Miller A.N."/>
            <person name="Grigoriev I.V."/>
            <person name="Debuchy R."/>
            <person name="Gladieux P."/>
            <person name="Hiltunen Thoren M."/>
            <person name="Johannesson H."/>
        </authorList>
    </citation>
    <scope>NUCLEOTIDE SEQUENCE</scope>
    <source>
        <strain evidence="3">CBS 955.72</strain>
    </source>
</reference>
<evidence type="ECO:0000256" key="2">
    <source>
        <dbReference type="SAM" id="Phobius"/>
    </source>
</evidence>
<reference evidence="3" key="2">
    <citation type="submission" date="2023-06" db="EMBL/GenBank/DDBJ databases">
        <authorList>
            <consortium name="Lawrence Berkeley National Laboratory"/>
            <person name="Haridas S."/>
            <person name="Hensen N."/>
            <person name="Bonometti L."/>
            <person name="Westerberg I."/>
            <person name="Brannstrom I.O."/>
            <person name="Guillou S."/>
            <person name="Cros-Aarteil S."/>
            <person name="Calhoun S."/>
            <person name="Kuo A."/>
            <person name="Mondo S."/>
            <person name="Pangilinan J."/>
            <person name="Riley R."/>
            <person name="Labutti K."/>
            <person name="Andreopoulos B."/>
            <person name="Lipzen A."/>
            <person name="Chen C."/>
            <person name="Yanf M."/>
            <person name="Daum C."/>
            <person name="Ng V."/>
            <person name="Clum A."/>
            <person name="Steindorff A."/>
            <person name="Ohm R."/>
            <person name="Martin F."/>
            <person name="Silar P."/>
            <person name="Natvig D."/>
            <person name="Lalanne C."/>
            <person name="Gautier V."/>
            <person name="Ament-Velasquez S.L."/>
            <person name="Kruys A."/>
            <person name="Hutchinson M.I."/>
            <person name="Powell A.J."/>
            <person name="Barry K."/>
            <person name="Miller A.N."/>
            <person name="Grigoriev I.V."/>
            <person name="Debuchy R."/>
            <person name="Gladieux P."/>
            <person name="Thoren M.H."/>
            <person name="Johannesson H."/>
        </authorList>
    </citation>
    <scope>NUCLEOTIDE SEQUENCE</scope>
    <source>
        <strain evidence="3">CBS 955.72</strain>
    </source>
</reference>
<keyword evidence="4" id="KW-1185">Reference proteome</keyword>
<comment type="caution">
    <text evidence="3">The sequence shown here is derived from an EMBL/GenBank/DDBJ whole genome shotgun (WGS) entry which is preliminary data.</text>
</comment>
<proteinExistence type="predicted"/>
<organism evidence="3 4">
    <name type="scientific">Lasiosphaeria hispida</name>
    <dbReference type="NCBI Taxonomy" id="260671"/>
    <lineage>
        <taxon>Eukaryota</taxon>
        <taxon>Fungi</taxon>
        <taxon>Dikarya</taxon>
        <taxon>Ascomycota</taxon>
        <taxon>Pezizomycotina</taxon>
        <taxon>Sordariomycetes</taxon>
        <taxon>Sordariomycetidae</taxon>
        <taxon>Sordariales</taxon>
        <taxon>Lasiosphaeriaceae</taxon>
        <taxon>Lasiosphaeria</taxon>
    </lineage>
</organism>
<evidence type="ECO:0000313" key="3">
    <source>
        <dbReference type="EMBL" id="KAK3356532.1"/>
    </source>
</evidence>
<dbReference type="Proteomes" id="UP001275084">
    <property type="component" value="Unassembled WGS sequence"/>
</dbReference>
<evidence type="ECO:0000256" key="1">
    <source>
        <dbReference type="SAM" id="MobiDB-lite"/>
    </source>
</evidence>